<dbReference type="Pfam" id="PF20511">
    <property type="entry name" value="PMI_typeI_cat"/>
    <property type="match status" value="1"/>
</dbReference>
<evidence type="ECO:0000256" key="1">
    <source>
        <dbReference type="ARBA" id="ARBA00000757"/>
    </source>
</evidence>
<name>A0ABV2QSR6_9MICO</name>
<dbReference type="InterPro" id="IPR001250">
    <property type="entry name" value="Man6P_Isoase-1"/>
</dbReference>
<reference evidence="9 10" key="1">
    <citation type="submission" date="2024-06" db="EMBL/GenBank/DDBJ databases">
        <title>Sorghum-associated microbial communities from plants grown in Nebraska, USA.</title>
        <authorList>
            <person name="Schachtman D."/>
        </authorList>
    </citation>
    <scope>NUCLEOTIDE SEQUENCE [LARGE SCALE GENOMIC DNA]</scope>
    <source>
        <strain evidence="9 10">2857</strain>
    </source>
</reference>
<evidence type="ECO:0000256" key="5">
    <source>
        <dbReference type="ARBA" id="ARBA00022723"/>
    </source>
</evidence>
<dbReference type="InterPro" id="IPR016305">
    <property type="entry name" value="Mannose-6-P_Isomerase"/>
</dbReference>
<evidence type="ECO:0000256" key="4">
    <source>
        <dbReference type="ARBA" id="ARBA00011956"/>
    </source>
</evidence>
<keyword evidence="7 9" id="KW-0413">Isomerase</keyword>
<keyword evidence="6" id="KW-0862">Zinc</keyword>
<dbReference type="InterPro" id="IPR011051">
    <property type="entry name" value="RmlC_Cupin_sf"/>
</dbReference>
<dbReference type="SUPFAM" id="SSF51182">
    <property type="entry name" value="RmlC-like cupins"/>
    <property type="match status" value="1"/>
</dbReference>
<dbReference type="RefSeq" id="WP_354025667.1">
    <property type="nucleotide sequence ID" value="NZ_JBEPSJ010000004.1"/>
</dbReference>
<protein>
    <recommendedName>
        <fullName evidence="4">mannose-6-phosphate isomerase</fullName>
        <ecNumber evidence="4">5.3.1.8</ecNumber>
    </recommendedName>
</protein>
<dbReference type="PRINTS" id="PR00714">
    <property type="entry name" value="MAN6PISMRASE"/>
</dbReference>
<dbReference type="GO" id="GO:0004476">
    <property type="term" value="F:mannose-6-phosphate isomerase activity"/>
    <property type="evidence" value="ECO:0007669"/>
    <property type="project" value="UniProtKB-EC"/>
</dbReference>
<gene>
    <name evidence="9" type="ORF">ABIE21_003023</name>
</gene>
<evidence type="ECO:0000256" key="6">
    <source>
        <dbReference type="ARBA" id="ARBA00022833"/>
    </source>
</evidence>
<evidence type="ECO:0000256" key="3">
    <source>
        <dbReference type="ARBA" id="ARBA00010772"/>
    </source>
</evidence>
<dbReference type="EMBL" id="JBEPSJ010000004">
    <property type="protein sequence ID" value="MET4583497.1"/>
    <property type="molecule type" value="Genomic_DNA"/>
</dbReference>
<evidence type="ECO:0000313" key="10">
    <source>
        <dbReference type="Proteomes" id="UP001549257"/>
    </source>
</evidence>
<dbReference type="PANTHER" id="PTHR10309">
    <property type="entry name" value="MANNOSE-6-PHOSPHATE ISOMERASE"/>
    <property type="match status" value="1"/>
</dbReference>
<dbReference type="PIRSF" id="PIRSF001480">
    <property type="entry name" value="Mannose-6-phosphate_isomerase"/>
    <property type="match status" value="1"/>
</dbReference>
<dbReference type="PANTHER" id="PTHR10309:SF0">
    <property type="entry name" value="MANNOSE-6-PHOSPHATE ISOMERASE"/>
    <property type="match status" value="1"/>
</dbReference>
<evidence type="ECO:0000313" key="9">
    <source>
        <dbReference type="EMBL" id="MET4583497.1"/>
    </source>
</evidence>
<evidence type="ECO:0000256" key="7">
    <source>
        <dbReference type="ARBA" id="ARBA00023235"/>
    </source>
</evidence>
<dbReference type="Gene3D" id="1.10.441.10">
    <property type="entry name" value="Phosphomannose Isomerase, domain 2"/>
    <property type="match status" value="1"/>
</dbReference>
<accession>A0ABV2QSR6</accession>
<comment type="catalytic activity">
    <reaction evidence="1">
        <text>D-mannose 6-phosphate = D-fructose 6-phosphate</text>
        <dbReference type="Rhea" id="RHEA:12356"/>
        <dbReference type="ChEBI" id="CHEBI:58735"/>
        <dbReference type="ChEBI" id="CHEBI:61527"/>
        <dbReference type="EC" id="5.3.1.8"/>
    </reaction>
</comment>
<sequence length="375" mass="38624">MFVGITNSPRDYAWGSPTAIADLLGTTPSGGPEAELWLGTHPGSPSRLVDRDGTLVDVVHERLPYLLKVLAAASPLSLQAHPTMDQAAAGFARENALGIPLDAAERNYKDAFHKPELIYALSDGFRALCGFRPAHAIASTVERMIAAAPGDSALNGFSDRLGTDDDIRAAFGWLVAGGDDVQELIAATVDAASGLDGDNFRLVGELAAAYPGDPGIVVSLMLNLVTLRRGEVLYLPAGNIHAYVEGLGIELMAASDNVLRGGLTPKHVDVPELLSVLDFTPVDVPYLDPVEPAPGVAVYSPGLPDFALAVVTADAAYDIGGDGIALCTAGSFTIAGAHGSAAVSRGESVFVTADEGTLAISGDGELFIAGPGARG</sequence>
<dbReference type="EC" id="5.3.1.8" evidence="4"/>
<dbReference type="Gene3D" id="2.60.120.10">
    <property type="entry name" value="Jelly Rolls"/>
    <property type="match status" value="2"/>
</dbReference>
<feature type="domain" description="Phosphomannose isomerase type I catalytic" evidence="8">
    <location>
        <begin position="6"/>
        <end position="133"/>
    </location>
</feature>
<dbReference type="CDD" id="cd07011">
    <property type="entry name" value="cupin_PMI_type_I_N"/>
    <property type="match status" value="1"/>
</dbReference>
<organism evidence="9 10">
    <name type="scientific">Conyzicola nivalis</name>
    <dbReference type="NCBI Taxonomy" id="1477021"/>
    <lineage>
        <taxon>Bacteria</taxon>
        <taxon>Bacillati</taxon>
        <taxon>Actinomycetota</taxon>
        <taxon>Actinomycetes</taxon>
        <taxon>Micrococcales</taxon>
        <taxon>Microbacteriaceae</taxon>
        <taxon>Conyzicola</taxon>
    </lineage>
</organism>
<evidence type="ECO:0000256" key="2">
    <source>
        <dbReference type="ARBA" id="ARBA00001947"/>
    </source>
</evidence>
<keyword evidence="5" id="KW-0479">Metal-binding</keyword>
<comment type="cofactor">
    <cofactor evidence="2">
        <name>Zn(2+)</name>
        <dbReference type="ChEBI" id="CHEBI:29105"/>
    </cofactor>
</comment>
<evidence type="ECO:0000259" key="8">
    <source>
        <dbReference type="Pfam" id="PF20511"/>
    </source>
</evidence>
<proteinExistence type="inferred from homology"/>
<dbReference type="InterPro" id="IPR046457">
    <property type="entry name" value="PMI_typeI_cat"/>
</dbReference>
<dbReference type="Proteomes" id="UP001549257">
    <property type="component" value="Unassembled WGS sequence"/>
</dbReference>
<comment type="caution">
    <text evidence="9">The sequence shown here is derived from an EMBL/GenBank/DDBJ whole genome shotgun (WGS) entry which is preliminary data.</text>
</comment>
<dbReference type="NCBIfam" id="TIGR00218">
    <property type="entry name" value="manA"/>
    <property type="match status" value="1"/>
</dbReference>
<comment type="similarity">
    <text evidence="3">Belongs to the mannose-6-phosphate isomerase type 1 family.</text>
</comment>
<dbReference type="InterPro" id="IPR014710">
    <property type="entry name" value="RmlC-like_jellyroll"/>
</dbReference>
<keyword evidence="10" id="KW-1185">Reference proteome</keyword>